<keyword evidence="6 16" id="KW-0812">Transmembrane</keyword>
<dbReference type="InterPro" id="IPR013555">
    <property type="entry name" value="TRP_dom"/>
</dbReference>
<feature type="transmembrane region" description="Helical" evidence="16">
    <location>
        <begin position="326"/>
        <end position="345"/>
    </location>
</feature>
<dbReference type="GO" id="GO:0015279">
    <property type="term" value="F:store-operated calcium channel activity"/>
    <property type="evidence" value="ECO:0007669"/>
    <property type="project" value="TreeGrafter"/>
</dbReference>
<evidence type="ECO:0000256" key="9">
    <source>
        <dbReference type="ARBA" id="ARBA00022989"/>
    </source>
</evidence>
<evidence type="ECO:0000256" key="10">
    <source>
        <dbReference type="ARBA" id="ARBA00023043"/>
    </source>
</evidence>
<feature type="transmembrane region" description="Helical" evidence="16">
    <location>
        <begin position="591"/>
        <end position="610"/>
    </location>
</feature>
<keyword evidence="3" id="KW-1003">Cell membrane</keyword>
<evidence type="ECO:0000313" key="19">
    <source>
        <dbReference type="Proteomes" id="UP000694409"/>
    </source>
</evidence>
<proteinExistence type="predicted"/>
<evidence type="ECO:0000256" key="4">
    <source>
        <dbReference type="ARBA" id="ARBA00022568"/>
    </source>
</evidence>
<comment type="subcellular location">
    <subcellularLocation>
        <location evidence="1">Cell membrane</location>
        <topology evidence="1">Multi-pass membrane protein</topology>
    </subcellularLocation>
</comment>
<evidence type="ECO:0000256" key="16">
    <source>
        <dbReference type="SAM" id="Phobius"/>
    </source>
</evidence>
<dbReference type="SMART" id="SM00248">
    <property type="entry name" value="ANK"/>
    <property type="match status" value="3"/>
</dbReference>
<keyword evidence="9 16" id="KW-1133">Transmembrane helix</keyword>
<dbReference type="GeneTree" id="ENSGT01060000248588"/>
<evidence type="ECO:0000256" key="8">
    <source>
        <dbReference type="ARBA" id="ARBA00022837"/>
    </source>
</evidence>
<dbReference type="GO" id="GO:0070679">
    <property type="term" value="F:inositol 1,4,5 trisphosphate binding"/>
    <property type="evidence" value="ECO:0007669"/>
    <property type="project" value="TreeGrafter"/>
</dbReference>
<dbReference type="FunFam" id="1.25.40.20:FF:000157">
    <property type="entry name" value="short transient receptor potential channel 6 isoform X1"/>
    <property type="match status" value="1"/>
</dbReference>
<evidence type="ECO:0000256" key="1">
    <source>
        <dbReference type="ARBA" id="ARBA00004651"/>
    </source>
</evidence>
<keyword evidence="19" id="KW-1185">Reference proteome</keyword>
<evidence type="ECO:0000256" key="3">
    <source>
        <dbReference type="ARBA" id="ARBA00022475"/>
    </source>
</evidence>
<dbReference type="Gene3D" id="1.25.40.20">
    <property type="entry name" value="Ankyrin repeat-containing domain"/>
    <property type="match status" value="1"/>
</dbReference>
<dbReference type="Ensembl" id="ENSSCAT00000016894.1">
    <property type="protein sequence ID" value="ENSSCAP00000015082.1"/>
    <property type="gene ID" value="ENSSCAG00000011002.1"/>
</dbReference>
<dbReference type="PANTHER" id="PTHR10117">
    <property type="entry name" value="TRANSIENT RECEPTOR POTENTIAL CHANNEL"/>
    <property type="match status" value="1"/>
</dbReference>
<dbReference type="Pfam" id="PF00520">
    <property type="entry name" value="Ion_trans"/>
    <property type="match status" value="1"/>
</dbReference>
<keyword evidence="12 16" id="KW-0472">Membrane</keyword>
<dbReference type="Pfam" id="PF12796">
    <property type="entry name" value="Ank_2"/>
    <property type="match status" value="1"/>
</dbReference>
<evidence type="ECO:0000256" key="11">
    <source>
        <dbReference type="ARBA" id="ARBA00023065"/>
    </source>
</evidence>
<feature type="domain" description="Transient receptor ion channel" evidence="17">
    <location>
        <begin position="194"/>
        <end position="256"/>
    </location>
</feature>
<evidence type="ECO:0000256" key="2">
    <source>
        <dbReference type="ARBA" id="ARBA00022448"/>
    </source>
</evidence>
<dbReference type="GO" id="GO:0034703">
    <property type="term" value="C:cation channel complex"/>
    <property type="evidence" value="ECO:0007669"/>
    <property type="project" value="TreeGrafter"/>
</dbReference>
<sequence length="794" mass="91677">MTHFQPYFRHATLREKGRRQAIRGPAYMFNEKGTSLTAEEEHFLDSAEYGNIPVVRKMLEESKTLNFNCVDYMGQNALQLAVGNEHLEVTELLLKKENLARVGDALLLAISKGYVRIVEAILNHPAFAQGQRLTLSPLEQELRDDDFYAYDEDGTRFSHDITPIILAAHCQEYEIVHILLLKGARIERPHDYFCKCNECMEKQRKDSFSHSRSRMNAYKGLASAAYLSLSSEDPVLTALELSNELARLANIETEFKNDYRKLSMQCKDFVVGVLDLCRDTEEVEAILNGDVNIHLCPEHHRPSLSRIKLAIKYEVKKLGRTLRSPFMKFVAHAVSFTIFLGLLVVNASDRFEGVKNLPNETITDHPKQIFRVKTTQFSWTELLIMKWVLGMIWSECKEIWEEGPREYVVHLWNLLDFGMLSIFVASFTARFMAFLKASEAQQYVDQYVQDDDLNNVTLPPEVAYFTYARNKWLPSDPQIISEGLYAIAVVLSFSRIAYILPANESFGPLQISLGRTVKDIFKFMVIFIMVFLAFMIGMFNLYSYYLGAKYNPAFTTVEESFKTLFWSIFGLSEVISVVLKYDHKFIENIGYVLYGVYNVTMVVVLLNMLIAMINNSYQEIEEDADVEWKFARAKLWLSYFDEGRTLPAPFNLVPSPKSFYYLILRIKMCLIKLCKSKAKNCENDLEMGMLNSKKRKVRFHSSIQNTESFSGKNAYTKPTRYQKIMKRLIKRYVLKAQVDRENDEVNEGELKEIKQDISSLRYELLEEKSQATGELAKLIQQLSDKFGKTLNKDI</sequence>
<evidence type="ECO:0000256" key="5">
    <source>
        <dbReference type="ARBA" id="ARBA00022673"/>
    </source>
</evidence>
<evidence type="ECO:0000256" key="14">
    <source>
        <dbReference type="ARBA" id="ARBA00023303"/>
    </source>
</evidence>
<keyword evidence="14" id="KW-0407">Ion channel</keyword>
<keyword evidence="4" id="KW-0109">Calcium transport</keyword>
<dbReference type="Proteomes" id="UP000694409">
    <property type="component" value="Unassembled WGS sequence"/>
</dbReference>
<evidence type="ECO:0000256" key="7">
    <source>
        <dbReference type="ARBA" id="ARBA00022737"/>
    </source>
</evidence>
<evidence type="ECO:0000313" key="18">
    <source>
        <dbReference type="Ensembl" id="ENSSCAP00000015082.1"/>
    </source>
</evidence>
<evidence type="ECO:0000256" key="15">
    <source>
        <dbReference type="ARBA" id="ARBA00036634"/>
    </source>
</evidence>
<protein>
    <submittedName>
        <fullName evidence="18">Transient receptor potential cation channel subfamily C member 7</fullName>
    </submittedName>
</protein>
<feature type="transmembrane region" description="Helical" evidence="16">
    <location>
        <begin position="520"/>
        <end position="542"/>
    </location>
</feature>
<accession>A0A8C9NC67</accession>
<evidence type="ECO:0000259" key="17">
    <source>
        <dbReference type="SMART" id="SM01420"/>
    </source>
</evidence>
<dbReference type="AlphaFoldDB" id="A0A8C9NC67"/>
<reference evidence="18" key="1">
    <citation type="submission" date="2025-08" db="UniProtKB">
        <authorList>
            <consortium name="Ensembl"/>
        </authorList>
    </citation>
    <scope>IDENTIFICATION</scope>
</reference>
<dbReference type="InterPro" id="IPR005821">
    <property type="entry name" value="Ion_trans_dom"/>
</dbReference>
<name>A0A8C9NC67_SERCA</name>
<feature type="transmembrane region" description="Helical" evidence="16">
    <location>
        <begin position="563"/>
        <end position="579"/>
    </location>
</feature>
<dbReference type="InterPro" id="IPR002110">
    <property type="entry name" value="Ankyrin_rpt"/>
</dbReference>
<keyword evidence="8" id="KW-0106">Calcium</keyword>
<comment type="catalytic activity">
    <reaction evidence="15">
        <text>Ca(2+)(in) = Ca(2+)(out)</text>
        <dbReference type="Rhea" id="RHEA:29671"/>
        <dbReference type="ChEBI" id="CHEBI:29108"/>
    </reaction>
</comment>
<keyword evidence="11" id="KW-0406">Ion transport</keyword>
<dbReference type="PANTHER" id="PTHR10117:SF9">
    <property type="entry name" value="SHORT TRANSIENT RECEPTOR POTENTIAL CHANNEL 7"/>
    <property type="match status" value="1"/>
</dbReference>
<dbReference type="SUPFAM" id="SSF48403">
    <property type="entry name" value="Ankyrin repeat"/>
    <property type="match status" value="1"/>
</dbReference>
<dbReference type="InterPro" id="IPR036770">
    <property type="entry name" value="Ankyrin_rpt-contain_sf"/>
</dbReference>
<dbReference type="FunFam" id="1.10.287.70:FF:000041">
    <property type="entry name" value="Transient receptor potential cation channel subfamily C member 7"/>
    <property type="match status" value="1"/>
</dbReference>
<dbReference type="GO" id="GO:0051480">
    <property type="term" value="P:regulation of cytosolic calcium ion concentration"/>
    <property type="evidence" value="ECO:0007669"/>
    <property type="project" value="TreeGrafter"/>
</dbReference>
<keyword evidence="10" id="KW-0040">ANK repeat</keyword>
<dbReference type="GO" id="GO:0005886">
    <property type="term" value="C:plasma membrane"/>
    <property type="evidence" value="ECO:0007669"/>
    <property type="project" value="UniProtKB-SubCell"/>
</dbReference>
<dbReference type="GO" id="GO:0007338">
    <property type="term" value="P:single fertilization"/>
    <property type="evidence" value="ECO:0007669"/>
    <property type="project" value="TreeGrafter"/>
</dbReference>
<keyword evidence="13" id="KW-0325">Glycoprotein</keyword>
<dbReference type="SMART" id="SM01420">
    <property type="entry name" value="TRP_2"/>
    <property type="match status" value="1"/>
</dbReference>
<dbReference type="PRINTS" id="PR01097">
    <property type="entry name" value="TRNSRECEPTRP"/>
</dbReference>
<reference evidence="18" key="2">
    <citation type="submission" date="2025-09" db="UniProtKB">
        <authorList>
            <consortium name="Ensembl"/>
        </authorList>
    </citation>
    <scope>IDENTIFICATION</scope>
</reference>
<evidence type="ECO:0000256" key="6">
    <source>
        <dbReference type="ARBA" id="ARBA00022692"/>
    </source>
</evidence>
<gene>
    <name evidence="18" type="primary">TRPC7</name>
</gene>
<organism evidence="18 19">
    <name type="scientific">Serinus canaria</name>
    <name type="common">Island canary</name>
    <name type="synonym">Fringilla canaria</name>
    <dbReference type="NCBI Taxonomy" id="9135"/>
    <lineage>
        <taxon>Eukaryota</taxon>
        <taxon>Metazoa</taxon>
        <taxon>Chordata</taxon>
        <taxon>Craniata</taxon>
        <taxon>Vertebrata</taxon>
        <taxon>Euteleostomi</taxon>
        <taxon>Archelosauria</taxon>
        <taxon>Archosauria</taxon>
        <taxon>Dinosauria</taxon>
        <taxon>Saurischia</taxon>
        <taxon>Theropoda</taxon>
        <taxon>Coelurosauria</taxon>
        <taxon>Aves</taxon>
        <taxon>Neognathae</taxon>
        <taxon>Neoaves</taxon>
        <taxon>Telluraves</taxon>
        <taxon>Australaves</taxon>
        <taxon>Passeriformes</taxon>
        <taxon>Passeroidea</taxon>
        <taxon>Fringillidae</taxon>
        <taxon>Carduelinae</taxon>
        <taxon>Serinus</taxon>
    </lineage>
</organism>
<keyword evidence="7" id="KW-0677">Repeat</keyword>
<dbReference type="InterPro" id="IPR002153">
    <property type="entry name" value="TRPC_channel"/>
</dbReference>
<evidence type="ECO:0000256" key="13">
    <source>
        <dbReference type="ARBA" id="ARBA00023180"/>
    </source>
</evidence>
<dbReference type="Pfam" id="PF08344">
    <property type="entry name" value="TRP_2"/>
    <property type="match status" value="1"/>
</dbReference>
<keyword evidence="5" id="KW-0107">Calcium channel</keyword>
<keyword evidence="2" id="KW-0813">Transport</keyword>
<evidence type="ECO:0000256" key="12">
    <source>
        <dbReference type="ARBA" id="ARBA00023136"/>
    </source>
</evidence>
<dbReference type="Gene3D" id="1.10.287.70">
    <property type="match status" value="1"/>
</dbReference>